<reference evidence="1 2" key="1">
    <citation type="submission" date="2016-08" db="EMBL/GenBank/DDBJ databases">
        <title>Genomes of anaerobic fungi encode conserved fungal cellulosomes for biomass hydrolysis.</title>
        <authorList>
            <consortium name="DOE Joint Genome Institute"/>
            <person name="Haitjema C.H."/>
            <person name="Gilmore S.P."/>
            <person name="Henske J.K."/>
            <person name="Solomon K.V."/>
            <person name="De Groot R."/>
            <person name="Kuo A."/>
            <person name="Mondo S.J."/>
            <person name="Salamov A.A."/>
            <person name="Labutti K."/>
            <person name="Zhao Z."/>
            <person name="Chiniquy J."/>
            <person name="Barry K."/>
            <person name="Brewer H.M."/>
            <person name="Purvine S.O."/>
            <person name="Wright A.T."/>
            <person name="Boxma B."/>
            <person name="Van Alen T."/>
            <person name="Hackstein J.H."/>
            <person name="Baker S.E."/>
            <person name="Grigoriev I.V."/>
            <person name="O'Malley M.A."/>
        </authorList>
    </citation>
    <scope>NUCLEOTIDE SEQUENCE [LARGE SCALE GENOMIC DNA]</scope>
    <source>
        <strain evidence="2">finn</strain>
    </source>
</reference>
<evidence type="ECO:0000313" key="1">
    <source>
        <dbReference type="EMBL" id="ORX61133.1"/>
    </source>
</evidence>
<evidence type="ECO:0000313" key="2">
    <source>
        <dbReference type="Proteomes" id="UP000193719"/>
    </source>
</evidence>
<organism evidence="1 2">
    <name type="scientific">Piromyces finnis</name>
    <dbReference type="NCBI Taxonomy" id="1754191"/>
    <lineage>
        <taxon>Eukaryota</taxon>
        <taxon>Fungi</taxon>
        <taxon>Fungi incertae sedis</taxon>
        <taxon>Chytridiomycota</taxon>
        <taxon>Chytridiomycota incertae sedis</taxon>
        <taxon>Neocallimastigomycetes</taxon>
        <taxon>Neocallimastigales</taxon>
        <taxon>Neocallimastigaceae</taxon>
        <taxon>Piromyces</taxon>
    </lineage>
</organism>
<protein>
    <submittedName>
        <fullName evidence="1">Uncharacterized protein</fullName>
    </submittedName>
</protein>
<name>A0A1Y1VPS7_9FUNG</name>
<dbReference type="EMBL" id="MCFH01000001">
    <property type="protein sequence ID" value="ORX61133.1"/>
    <property type="molecule type" value="Genomic_DNA"/>
</dbReference>
<comment type="caution">
    <text evidence="1">The sequence shown here is derived from an EMBL/GenBank/DDBJ whole genome shotgun (WGS) entry which is preliminary data.</text>
</comment>
<sequence length="388" mass="43204">MDIDCEWCICGKKTTNGRLYCSEECKLSDCTSDSSTNSDYSPLSNHSPNFIPKFYSTSSKKMNKNYIQIMKGGNNKTMTHNYNYNYINGSVHKKSSFQNKISNSSPMNQNQIPLKTKYNQTDLMKSYSGLITSPIIGMNMNTTVVTTHVNTSGHIIQASSSAPKITEMDPSMIPSTNMYYNRRYSLPIGHSHQISIGANTLNHILVNVNVPDENHISLNNLEEDKVLISTSSHLPSKCENAITTNNSDSKHQKDDNKALYSEQSTNYKNNINSLEKTSYPMNPHSSVTKIIKNNPKVIVSQSDTTNTTFKNSGGISSMISSNSTHENSYTLYKTSASTNLCALNNTSNNILLKNRSNYNFKLMNSGIKLKSNSIESVVSNTTVTPIYF</sequence>
<keyword evidence="2" id="KW-1185">Reference proteome</keyword>
<dbReference type="AlphaFoldDB" id="A0A1Y1VPS7"/>
<gene>
    <name evidence="1" type="ORF">BCR36DRAFT_341439</name>
</gene>
<accession>A0A1Y1VPS7</accession>
<reference evidence="1 2" key="2">
    <citation type="submission" date="2016-08" db="EMBL/GenBank/DDBJ databases">
        <title>Pervasive Adenine N6-methylation of Active Genes in Fungi.</title>
        <authorList>
            <consortium name="DOE Joint Genome Institute"/>
            <person name="Mondo S.J."/>
            <person name="Dannebaum R.O."/>
            <person name="Kuo R.C."/>
            <person name="Labutti K."/>
            <person name="Haridas S."/>
            <person name="Kuo A."/>
            <person name="Salamov A."/>
            <person name="Ahrendt S.R."/>
            <person name="Lipzen A."/>
            <person name="Sullivan W."/>
            <person name="Andreopoulos W.B."/>
            <person name="Clum A."/>
            <person name="Lindquist E."/>
            <person name="Daum C."/>
            <person name="Ramamoorthy G.K."/>
            <person name="Gryganskyi A."/>
            <person name="Culley D."/>
            <person name="Magnuson J.K."/>
            <person name="James T.Y."/>
            <person name="O'Malley M.A."/>
            <person name="Stajich J.E."/>
            <person name="Spatafora J.W."/>
            <person name="Visel A."/>
            <person name="Grigoriev I.V."/>
        </authorList>
    </citation>
    <scope>NUCLEOTIDE SEQUENCE [LARGE SCALE GENOMIC DNA]</scope>
    <source>
        <strain evidence="2">finn</strain>
    </source>
</reference>
<dbReference type="Proteomes" id="UP000193719">
    <property type="component" value="Unassembled WGS sequence"/>
</dbReference>
<proteinExistence type="predicted"/>
<dbReference type="OrthoDB" id="2162262at2759"/>